<proteinExistence type="predicted"/>
<evidence type="ECO:0000313" key="2">
    <source>
        <dbReference type="Proteomes" id="UP001243420"/>
    </source>
</evidence>
<sequence length="61" mass="6876">MFTTFTLTCLAVFFACLLLRSALVLFRPDGLELDLRLDRMADATLDRFRALVAGPAYRHLG</sequence>
<dbReference type="RefSeq" id="WP_279964066.1">
    <property type="nucleotide sequence ID" value="NZ_CP122537.1"/>
</dbReference>
<dbReference type="EMBL" id="CP122537">
    <property type="protein sequence ID" value="WGH77491.1"/>
    <property type="molecule type" value="Genomic_DNA"/>
</dbReference>
<reference evidence="1 2" key="1">
    <citation type="submission" date="2023-04" db="EMBL/GenBank/DDBJ databases">
        <title>Jannaschia ovalis sp. nov., a marine bacterium isolated from sea tidal flat.</title>
        <authorList>
            <person name="Kwon D.Y."/>
            <person name="Kim J.-J."/>
        </authorList>
    </citation>
    <scope>NUCLEOTIDE SEQUENCE [LARGE SCALE GENOMIC DNA]</scope>
    <source>
        <strain evidence="1 2">GRR-S6-38</strain>
    </source>
</reference>
<accession>A0ABY8L8S2</accession>
<gene>
    <name evidence="1" type="ORF">P8627_10605</name>
</gene>
<protein>
    <submittedName>
        <fullName evidence="1">Uncharacterized protein</fullName>
    </submittedName>
</protein>
<name>A0ABY8L8S2_9RHOB</name>
<keyword evidence="2" id="KW-1185">Reference proteome</keyword>
<dbReference type="Proteomes" id="UP001243420">
    <property type="component" value="Chromosome"/>
</dbReference>
<organism evidence="1 2">
    <name type="scientific">Jannaschia ovalis</name>
    <dbReference type="NCBI Taxonomy" id="3038773"/>
    <lineage>
        <taxon>Bacteria</taxon>
        <taxon>Pseudomonadati</taxon>
        <taxon>Pseudomonadota</taxon>
        <taxon>Alphaproteobacteria</taxon>
        <taxon>Rhodobacterales</taxon>
        <taxon>Roseobacteraceae</taxon>
        <taxon>Jannaschia</taxon>
    </lineage>
</organism>
<evidence type="ECO:0000313" key="1">
    <source>
        <dbReference type="EMBL" id="WGH77491.1"/>
    </source>
</evidence>